<dbReference type="PANTHER" id="PTHR35526:SF3">
    <property type="entry name" value="ANTI-SIGMA-F FACTOR RSBW"/>
    <property type="match status" value="1"/>
</dbReference>
<dbReference type="GO" id="GO:0004674">
    <property type="term" value="F:protein serine/threonine kinase activity"/>
    <property type="evidence" value="ECO:0007669"/>
    <property type="project" value="UniProtKB-KW"/>
</dbReference>
<reference evidence="3 4" key="1">
    <citation type="submission" date="2016-06" db="EMBL/GenBank/DDBJ databases">
        <authorList>
            <person name="Kjaerup R.B."/>
            <person name="Dalgaard T.S."/>
            <person name="Juul-Madsen H.R."/>
        </authorList>
    </citation>
    <scope>NUCLEOTIDE SEQUENCE [LARGE SCALE GENOMIC DNA]</scope>
    <source>
        <strain evidence="3 4">DSM 43904</strain>
    </source>
</reference>
<accession>A0A1C5KCD3</accession>
<dbReference type="InterPro" id="IPR050267">
    <property type="entry name" value="Anti-sigma-factor_SerPK"/>
</dbReference>
<evidence type="ECO:0000259" key="2">
    <source>
        <dbReference type="Pfam" id="PF13581"/>
    </source>
</evidence>
<dbReference type="RefSeq" id="WP_088997200.1">
    <property type="nucleotide sequence ID" value="NZ_LT607750.1"/>
</dbReference>
<dbReference type="Pfam" id="PF13581">
    <property type="entry name" value="HATPase_c_2"/>
    <property type="match status" value="1"/>
</dbReference>
<dbReference type="EMBL" id="LT607750">
    <property type="protein sequence ID" value="SCG80453.1"/>
    <property type="molecule type" value="Genomic_DNA"/>
</dbReference>
<sequence>MRPGQADGAELADGAPVGDRSVPLWAHAFTAATATEVRHALVRHVAAAGLAGDDAEDFVLAVHELVTNAVRHGGGAGRVELLRQADVLVCEVHDHGTGTDADAVRLPAADVPGGRGLWLARELTGGLMLTRRPDGLTATVSVCLTDSSAHPAAPAGADPADPAQP</sequence>
<gene>
    <name evidence="3" type="ORF">GA0070609_6449</name>
</gene>
<dbReference type="InterPro" id="IPR036890">
    <property type="entry name" value="HATPase_C_sf"/>
</dbReference>
<dbReference type="SUPFAM" id="SSF55874">
    <property type="entry name" value="ATPase domain of HSP90 chaperone/DNA topoisomerase II/histidine kinase"/>
    <property type="match status" value="1"/>
</dbReference>
<evidence type="ECO:0000256" key="1">
    <source>
        <dbReference type="ARBA" id="ARBA00022527"/>
    </source>
</evidence>
<keyword evidence="4" id="KW-1185">Reference proteome</keyword>
<dbReference type="PANTHER" id="PTHR35526">
    <property type="entry name" value="ANTI-SIGMA-F FACTOR RSBW-RELATED"/>
    <property type="match status" value="1"/>
</dbReference>
<proteinExistence type="predicted"/>
<keyword evidence="1" id="KW-0723">Serine/threonine-protein kinase</keyword>
<dbReference type="AlphaFoldDB" id="A0A1C5KCD3"/>
<protein>
    <submittedName>
        <fullName evidence="3">Anti-sigma regulatory factor (Ser/Thr protein kinase)</fullName>
    </submittedName>
</protein>
<name>A0A1C5KCD3_9ACTN</name>
<keyword evidence="3" id="KW-0808">Transferase</keyword>
<dbReference type="InterPro" id="IPR003594">
    <property type="entry name" value="HATPase_dom"/>
</dbReference>
<evidence type="ECO:0000313" key="3">
    <source>
        <dbReference type="EMBL" id="SCG80453.1"/>
    </source>
</evidence>
<dbReference type="CDD" id="cd16936">
    <property type="entry name" value="HATPase_RsbW-like"/>
    <property type="match status" value="1"/>
</dbReference>
<keyword evidence="3" id="KW-0418">Kinase</keyword>
<evidence type="ECO:0000313" key="4">
    <source>
        <dbReference type="Proteomes" id="UP000198217"/>
    </source>
</evidence>
<dbReference type="Proteomes" id="UP000198217">
    <property type="component" value="Chromosome I"/>
</dbReference>
<organism evidence="3 4">
    <name type="scientific">Micromonospora echinaurantiaca</name>
    <dbReference type="NCBI Taxonomy" id="47857"/>
    <lineage>
        <taxon>Bacteria</taxon>
        <taxon>Bacillati</taxon>
        <taxon>Actinomycetota</taxon>
        <taxon>Actinomycetes</taxon>
        <taxon>Micromonosporales</taxon>
        <taxon>Micromonosporaceae</taxon>
        <taxon>Micromonospora</taxon>
    </lineage>
</organism>
<dbReference type="Gene3D" id="3.30.565.10">
    <property type="entry name" value="Histidine kinase-like ATPase, C-terminal domain"/>
    <property type="match status" value="1"/>
</dbReference>
<feature type="domain" description="Histidine kinase/HSP90-like ATPase" evidence="2">
    <location>
        <begin position="31"/>
        <end position="139"/>
    </location>
</feature>